<comment type="function">
    <text evidence="11">Subunit R is required for both nuclease and ATPase activities, but not for modification.</text>
</comment>
<dbReference type="Pfam" id="PF22679">
    <property type="entry name" value="T1R_D3-like"/>
    <property type="match status" value="1"/>
</dbReference>
<dbReference type="RefSeq" id="WP_005466815.1">
    <property type="nucleotide sequence ID" value="NZ_CM001484.1"/>
</dbReference>
<keyword evidence="6 11" id="KW-0680">Restriction system</keyword>
<evidence type="ECO:0000259" key="12">
    <source>
        <dbReference type="PROSITE" id="PS51192"/>
    </source>
</evidence>
<dbReference type="Gene3D" id="3.90.1570.50">
    <property type="match status" value="1"/>
</dbReference>
<evidence type="ECO:0000256" key="4">
    <source>
        <dbReference type="ARBA" id="ARBA00022722"/>
    </source>
</evidence>
<reference evidence="13 14" key="1">
    <citation type="submission" date="2011-09" db="EMBL/GenBank/DDBJ databases">
        <authorList>
            <consortium name="US DOE Joint Genome Institute (JGI-PGF)"/>
            <person name="Lucas S."/>
            <person name="Han J."/>
            <person name="Lapidus A."/>
            <person name="Cheng J.-F."/>
            <person name="Goodwin L."/>
            <person name="Pitluck S."/>
            <person name="Peters L."/>
            <person name="Land M.L."/>
            <person name="Hauser L."/>
            <person name="Brambilla E."/>
            <person name="Klenk H.-P."/>
            <person name="Woyke T.J."/>
        </authorList>
    </citation>
    <scope>NUCLEOTIDE SEQUENCE [LARGE SCALE GENOMIC DNA]</scope>
    <source>
        <strain evidence="13 14">K62</strain>
    </source>
</reference>
<evidence type="ECO:0000256" key="3">
    <source>
        <dbReference type="ARBA" id="ARBA00011296"/>
    </source>
</evidence>
<keyword evidence="9 11" id="KW-0067">ATP-binding</keyword>
<dbReference type="PROSITE" id="PS51192">
    <property type="entry name" value="HELICASE_ATP_BIND_1"/>
    <property type="match status" value="1"/>
</dbReference>
<dbReference type="InterPro" id="IPR004473">
    <property type="entry name" value="Restrct_endonuc_typeI_HsdR"/>
</dbReference>
<sequence length="1056" mass="118842">MIRDYSEAEWEHLALDTLGELAWHTTEGKRIAPGSGERESWQDLVLRGRLRDAIARLNPELPEAQVDEVLNQVTTPTSRDALAENHRVHGYLTKGLRSIVYTDAYGAEHNPTVRLLGDDPVDNDWLAVNQVTVVESEAKRRFDVVLYVNGMPLGLIELKRAGDEHADLRGAHAQLRTYVRELPMAFRFNMVCVVSDGITARYGTAFTGFEHYAPWNVDDQGKPTTDDYALNLVLHGLFNQPRMLDLLHGHVAFAQTPGGLVKRIAKAHQYFAVTKAVDKTVEAVRGHGLAGVVWHTQGSGKSMEMELYAHQLQRHPALGNPTIIVITDRTDLDDQLYGTFQASELLNEKPLQVGSREELRAELSNRNTGGIIFTTLQKFGRTKDERESGRTHPLLSDRRNIIVIVDEAHRSHYDSLDGYARHLRDALPHATLIAFTGTPISEADRDTRKVFGPYIDIYDLTRAVEDGATVPVFYESRLIPVKLPDDIDPEIIDERADEATAGLDDAEKARIRQAVTAMNTVYGAPDRVRKLAADVVEHWETRREQMRKFLGGGPGKAMIVCATREICANLYDEIVKLRPEWASDDLDKGTLKVVYTGTPKDPDPIRKHVRRPSENKAIQQRMKDPDDELEITIVQSMWLTGFDSPPLHTLYLDRPMRGAQLMQTLARVNRTFRDKQDGLLVGYAPLTDNLYKALAEYTTRDRETKPMGRDLERALDEVKNLHDVIGNVILAGYDWRAKLAVKGEKSFLHAVMGAIEFLRNPATPGNQVEDGEPPLDERFRKASAKLARFYALCASTGAMNPYRDDIAYFEAVRVWMAKWDAEERAARGLPVPADVELVLRQLTAGAIEAGGVTDLYEAAGIPRPDLSHLDEAFLKKMQEARNPHLAIEALRRLIDQEMRKVTKHNIVRQQSFADRLLELMRKYTNQNLSAAEVIAEMVRMAKEVSADARRGQQFDPPLSEDELAFYDAVAQNESAVTEMGDGKLADIARDLVKALRRNVTVDWVSRDDVRAKLRSTIKRLLAIHKYPPDAQPAATQLVLKQMETFAEVWAPQRGSY</sequence>
<keyword evidence="10 11" id="KW-0238">DNA-binding</keyword>
<evidence type="ECO:0000256" key="11">
    <source>
        <dbReference type="RuleBase" id="RU364115"/>
    </source>
</evidence>
<accession>I1D7N3</accession>
<evidence type="ECO:0000313" key="13">
    <source>
        <dbReference type="EMBL" id="EIF00958.1"/>
    </source>
</evidence>
<evidence type="ECO:0000256" key="1">
    <source>
        <dbReference type="ARBA" id="ARBA00000851"/>
    </source>
</evidence>
<keyword evidence="4" id="KW-0540">Nuclease</keyword>
<comment type="similarity">
    <text evidence="2 11">Belongs to the HsdR family.</text>
</comment>
<dbReference type="OrthoDB" id="9758243at2"/>
<evidence type="ECO:0000256" key="6">
    <source>
        <dbReference type="ARBA" id="ARBA00022747"/>
    </source>
</evidence>
<keyword evidence="8 11" id="KW-0378">Hydrolase</keyword>
<evidence type="ECO:0000256" key="9">
    <source>
        <dbReference type="ARBA" id="ARBA00022840"/>
    </source>
</evidence>
<feature type="domain" description="Helicase ATP-binding" evidence="12">
    <location>
        <begin position="282"/>
        <end position="457"/>
    </location>
</feature>
<dbReference type="Proteomes" id="UP000005087">
    <property type="component" value="Chromosome"/>
</dbReference>
<dbReference type="Pfam" id="PF18766">
    <property type="entry name" value="SWI2_SNF2"/>
    <property type="match status" value="1"/>
</dbReference>
<keyword evidence="5 11" id="KW-0547">Nucleotide-binding</keyword>
<evidence type="ECO:0000256" key="8">
    <source>
        <dbReference type="ARBA" id="ARBA00022801"/>
    </source>
</evidence>
<gene>
    <name evidence="13" type="ORF">SacglDRAFT_04126</name>
</gene>
<proteinExistence type="inferred from homology"/>
<dbReference type="GO" id="GO:0003677">
    <property type="term" value="F:DNA binding"/>
    <property type="evidence" value="ECO:0007669"/>
    <property type="project" value="UniProtKB-KW"/>
</dbReference>
<dbReference type="CDD" id="cd18800">
    <property type="entry name" value="SF2_C_EcoR124I-like"/>
    <property type="match status" value="1"/>
</dbReference>
<dbReference type="HOGENOM" id="CLU_005762_1_0_11"/>
<evidence type="ECO:0000256" key="2">
    <source>
        <dbReference type="ARBA" id="ARBA00008598"/>
    </source>
</evidence>
<dbReference type="InterPro" id="IPR007409">
    <property type="entry name" value="Restrct_endonuc_type1_HsdR_N"/>
</dbReference>
<dbReference type="InterPro" id="IPR051268">
    <property type="entry name" value="Type-I_R_enzyme_R_subunit"/>
</dbReference>
<dbReference type="InterPro" id="IPR014001">
    <property type="entry name" value="Helicase_ATP-bd"/>
</dbReference>
<dbReference type="STRING" id="928724.SacglDRAFT_04126"/>
<name>I1D7N3_9PSEU</name>
<comment type="catalytic activity">
    <reaction evidence="1 11">
        <text>Endonucleolytic cleavage of DNA to give random double-stranded fragments with terminal 5'-phosphates, ATP is simultaneously hydrolyzed.</text>
        <dbReference type="EC" id="3.1.21.3"/>
    </reaction>
</comment>
<reference evidence="14" key="2">
    <citation type="submission" date="2012-01" db="EMBL/GenBank/DDBJ databases">
        <title>Noncontiguous Finished sequence of chromosome of Saccharomonospora glauca K62.</title>
        <authorList>
            <consortium name="US DOE Joint Genome Institute"/>
            <person name="Lucas S."/>
            <person name="Han J."/>
            <person name="Lapidus A."/>
            <person name="Cheng J.-F."/>
            <person name="Goodwin L."/>
            <person name="Pitluck S."/>
            <person name="Peters L."/>
            <person name="Mikhailova N."/>
            <person name="Held B."/>
            <person name="Detter J.C."/>
            <person name="Han C."/>
            <person name="Tapia R."/>
            <person name="Land M."/>
            <person name="Hauser L."/>
            <person name="Kyrpides N."/>
            <person name="Ivanova N."/>
            <person name="Pagani I."/>
            <person name="Brambilla E.-M."/>
            <person name="Klenk H.-P."/>
            <person name="Woyke T."/>
        </authorList>
    </citation>
    <scope>NUCLEOTIDE SEQUENCE [LARGE SCALE GENOMIC DNA]</scope>
    <source>
        <strain evidence="14">K62</strain>
    </source>
</reference>
<evidence type="ECO:0000313" key="14">
    <source>
        <dbReference type="Proteomes" id="UP000005087"/>
    </source>
</evidence>
<dbReference type="CDD" id="cd22332">
    <property type="entry name" value="HsdR_N"/>
    <property type="match status" value="1"/>
</dbReference>
<dbReference type="GO" id="GO:0009035">
    <property type="term" value="F:type I site-specific deoxyribonuclease activity"/>
    <property type="evidence" value="ECO:0007669"/>
    <property type="project" value="UniProtKB-EC"/>
</dbReference>
<dbReference type="Gene3D" id="3.40.50.300">
    <property type="entry name" value="P-loop containing nucleotide triphosphate hydrolases"/>
    <property type="match status" value="3"/>
</dbReference>
<evidence type="ECO:0000256" key="10">
    <source>
        <dbReference type="ARBA" id="ARBA00023125"/>
    </source>
</evidence>
<dbReference type="NCBIfam" id="TIGR00348">
    <property type="entry name" value="hsdR"/>
    <property type="match status" value="1"/>
</dbReference>
<dbReference type="SUPFAM" id="SSF52540">
    <property type="entry name" value="P-loop containing nucleoside triphosphate hydrolases"/>
    <property type="match status" value="1"/>
</dbReference>
<dbReference type="PANTHER" id="PTHR30195">
    <property type="entry name" value="TYPE I SITE-SPECIFIC DEOXYRIBONUCLEASE PROTEIN SUBUNIT M AND R"/>
    <property type="match status" value="1"/>
</dbReference>
<dbReference type="EC" id="3.1.21.3" evidence="11"/>
<dbReference type="PANTHER" id="PTHR30195:SF15">
    <property type="entry name" value="TYPE I RESTRICTION ENZYME HINDI ENDONUCLEASE SUBUNIT"/>
    <property type="match status" value="1"/>
</dbReference>
<dbReference type="GO" id="GO:0009307">
    <property type="term" value="P:DNA restriction-modification system"/>
    <property type="evidence" value="ECO:0007669"/>
    <property type="project" value="UniProtKB-KW"/>
</dbReference>
<dbReference type="CDD" id="cd18030">
    <property type="entry name" value="DEXHc_RE_I_HsdR"/>
    <property type="match status" value="1"/>
</dbReference>
<evidence type="ECO:0000256" key="7">
    <source>
        <dbReference type="ARBA" id="ARBA00022759"/>
    </source>
</evidence>
<keyword evidence="7" id="KW-0255">Endonuclease</keyword>
<organism evidence="13 14">
    <name type="scientific">Saccharomonospora glauca K62</name>
    <dbReference type="NCBI Taxonomy" id="928724"/>
    <lineage>
        <taxon>Bacteria</taxon>
        <taxon>Bacillati</taxon>
        <taxon>Actinomycetota</taxon>
        <taxon>Actinomycetes</taxon>
        <taxon>Pseudonocardiales</taxon>
        <taxon>Pseudonocardiaceae</taxon>
        <taxon>Saccharomonospora</taxon>
    </lineage>
</organism>
<dbReference type="InterPro" id="IPR027417">
    <property type="entry name" value="P-loop_NTPase"/>
</dbReference>
<dbReference type="InterPro" id="IPR055180">
    <property type="entry name" value="HsdR_RecA-like_helicase_dom_2"/>
</dbReference>
<comment type="subunit">
    <text evidence="3 11">The type I restriction/modification system is composed of three polypeptides R, M and S.</text>
</comment>
<evidence type="ECO:0000256" key="5">
    <source>
        <dbReference type="ARBA" id="ARBA00022741"/>
    </source>
</evidence>
<dbReference type="GO" id="GO:0005524">
    <property type="term" value="F:ATP binding"/>
    <property type="evidence" value="ECO:0007669"/>
    <property type="project" value="UniProtKB-KW"/>
</dbReference>
<keyword evidence="14" id="KW-1185">Reference proteome</keyword>
<dbReference type="EMBL" id="CM001484">
    <property type="protein sequence ID" value="EIF00958.1"/>
    <property type="molecule type" value="Genomic_DNA"/>
</dbReference>
<dbReference type="eggNOG" id="COG0610">
    <property type="taxonomic scope" value="Bacteria"/>
</dbReference>
<dbReference type="Pfam" id="PF11867">
    <property type="entry name" value="T1RH-like_C"/>
    <property type="match status" value="1"/>
</dbReference>
<dbReference type="SMART" id="SM00487">
    <property type="entry name" value="DEXDc"/>
    <property type="match status" value="1"/>
</dbReference>
<dbReference type="InterPro" id="IPR021810">
    <property type="entry name" value="T1RH-like_C"/>
</dbReference>
<dbReference type="AlphaFoldDB" id="I1D7N3"/>
<dbReference type="InterPro" id="IPR040980">
    <property type="entry name" value="SWI2_SNF2"/>
</dbReference>
<protein>
    <recommendedName>
        <fullName evidence="11">Type I restriction enzyme endonuclease subunit</fullName>
        <shortName evidence="11">R protein</shortName>
        <ecNumber evidence="11">3.1.21.3</ecNumber>
    </recommendedName>
</protein>
<dbReference type="Pfam" id="PF04313">
    <property type="entry name" value="HSDR_N"/>
    <property type="match status" value="1"/>
</dbReference>